<comment type="similarity">
    <text evidence="1">Belongs to the bacterial solute-binding protein 8 family.</text>
</comment>
<dbReference type="EMBL" id="JACHMY010000001">
    <property type="protein sequence ID" value="MBB5835845.1"/>
    <property type="molecule type" value="Genomic_DNA"/>
</dbReference>
<dbReference type="PANTHER" id="PTHR30535">
    <property type="entry name" value="VITAMIN B12-BINDING PROTEIN"/>
    <property type="match status" value="1"/>
</dbReference>
<dbReference type="Proteomes" id="UP000549971">
    <property type="component" value="Unassembled WGS sequence"/>
</dbReference>
<comment type="caution">
    <text evidence="3">The sequence shown here is derived from an EMBL/GenBank/DDBJ whole genome shotgun (WGS) entry which is preliminary data.</text>
</comment>
<evidence type="ECO:0000259" key="2">
    <source>
        <dbReference type="PROSITE" id="PS50983"/>
    </source>
</evidence>
<organism evidence="3 4">
    <name type="scientific">Kribbella italica</name>
    <dbReference type="NCBI Taxonomy" id="1540520"/>
    <lineage>
        <taxon>Bacteria</taxon>
        <taxon>Bacillati</taxon>
        <taxon>Actinomycetota</taxon>
        <taxon>Actinomycetes</taxon>
        <taxon>Propionibacteriales</taxon>
        <taxon>Kribbellaceae</taxon>
        <taxon>Kribbella</taxon>
    </lineage>
</organism>
<evidence type="ECO:0000313" key="4">
    <source>
        <dbReference type="Proteomes" id="UP000549971"/>
    </source>
</evidence>
<dbReference type="PANTHER" id="PTHR30535:SF7">
    <property type="entry name" value="IRON(III) DICITRATE-BINDING PROTEIN"/>
    <property type="match status" value="1"/>
</dbReference>
<dbReference type="Gene3D" id="3.40.50.1980">
    <property type="entry name" value="Nitrogenase molybdenum iron protein domain"/>
    <property type="match status" value="2"/>
</dbReference>
<dbReference type="InterPro" id="IPR050902">
    <property type="entry name" value="ABC_Transporter_SBP"/>
</dbReference>
<protein>
    <submittedName>
        <fullName evidence="3">Iron complex transport system substrate-binding protein</fullName>
    </submittedName>
</protein>
<feature type="domain" description="Fe/B12 periplasmic-binding" evidence="2">
    <location>
        <begin position="52"/>
        <end position="334"/>
    </location>
</feature>
<reference evidence="3 4" key="1">
    <citation type="submission" date="2020-08" db="EMBL/GenBank/DDBJ databases">
        <title>Sequencing the genomes of 1000 actinobacteria strains.</title>
        <authorList>
            <person name="Klenk H.-P."/>
        </authorList>
    </citation>
    <scope>NUCLEOTIDE SEQUENCE [LARGE SCALE GENOMIC DNA]</scope>
    <source>
        <strain evidence="3 4">DSM 28967</strain>
    </source>
</reference>
<gene>
    <name evidence="3" type="ORF">HDA39_002579</name>
</gene>
<accession>A0A7W9MU57</accession>
<proteinExistence type="inferred from homology"/>
<dbReference type="Pfam" id="PF01497">
    <property type="entry name" value="Peripla_BP_2"/>
    <property type="match status" value="1"/>
</dbReference>
<evidence type="ECO:0000256" key="1">
    <source>
        <dbReference type="ARBA" id="ARBA00008814"/>
    </source>
</evidence>
<dbReference type="InterPro" id="IPR002491">
    <property type="entry name" value="ABC_transptr_periplasmic_BD"/>
</dbReference>
<dbReference type="SUPFAM" id="SSF53807">
    <property type="entry name" value="Helical backbone' metal receptor"/>
    <property type="match status" value="1"/>
</dbReference>
<dbReference type="AlphaFoldDB" id="A0A7W9MU57"/>
<sequence>MTAGLAFVLSGCGEASVPAAGAAAGTTSGTTTYPLSYDNCKSQVTVQRVPTRAVSLNQSATEIMIRLGLADRLVGTAYETDPVPADIAAAYRKIPLLSKGLLKHETLLAAQPDFVYSSFASFFTAQNAGERAELHKLGVPTYLTEFDCTYHASVAGGAKFEMLFDEIRAIARIFGVRDAGERLVAEQQAVVDQGRKLAEQVEGTPRLVWFYSTAASSRTPSVAGPGGLPQTVSEMLGAKNLFDDASTKWPEVSWDEIVARDPDVIVLADLTRGYPGDTAKEKIEFLKHDPLTSRLDAVRNDRFIVVPGQAMDPSIHSVDAISAVAQGLVKLGAR</sequence>
<dbReference type="RefSeq" id="WP_238356039.1">
    <property type="nucleotide sequence ID" value="NZ_JACHMY010000001.1"/>
</dbReference>
<dbReference type="PROSITE" id="PS50983">
    <property type="entry name" value="FE_B12_PBP"/>
    <property type="match status" value="1"/>
</dbReference>
<name>A0A7W9MU57_9ACTN</name>
<keyword evidence="4" id="KW-1185">Reference proteome</keyword>
<evidence type="ECO:0000313" key="3">
    <source>
        <dbReference type="EMBL" id="MBB5835845.1"/>
    </source>
</evidence>